<dbReference type="GO" id="GO:0019433">
    <property type="term" value="P:triglyceride catabolic process"/>
    <property type="evidence" value="ECO:0007669"/>
    <property type="project" value="TreeGrafter"/>
</dbReference>
<dbReference type="GO" id="GO:0004771">
    <property type="term" value="F:sterol ester esterase activity"/>
    <property type="evidence" value="ECO:0007669"/>
    <property type="project" value="TreeGrafter"/>
</dbReference>
<dbReference type="GO" id="GO:0004806">
    <property type="term" value="F:triacylglycerol lipase activity"/>
    <property type="evidence" value="ECO:0007669"/>
    <property type="project" value="TreeGrafter"/>
</dbReference>
<dbReference type="PANTHER" id="PTHR23025:SF3">
    <property type="entry name" value="HORMONE-SENSITIVE LIPASE"/>
    <property type="match status" value="1"/>
</dbReference>
<sequence length="572" mass="65200">MRNSERKLNKALDYLKNLKLGDAVYNSKIQRLYLQIFESKNLILEIERFADAYSFDQNTPENGFFSVIDIFLIAMSRALKACDKPSGIWRLFMTKNRQIRNLQTHTEILDNFIKMFRTLIEINAKSSGSKSLINDTGNYDNLITKTYNDINIASFYGQNIGFHHTSPTRFQSRFLTIAIASFAEFYYSNRNIFVRLLGIPLSFLKFTIWPEECGRRSEQLIRNSDVDFFSFGMQAFTMKISCFIQNFLSHRLQVNKMIKISPEPIQIESTKFNGKIEIPIPSSHINVRPIPCHLLSAKARDGMVGERSKNEPSKYLIIHTHGGGFYTHTTESHEVYLREWAVKLDVPILSIEYSLAPNAPFPRALEEIFYVYCWALKSGKLLGTTAEKILLVGDSAGANLNTAMMIKCIENGVKVPQCMLSIYGLFLSNYSAIPSMMMGYMDVFLTYAHLMRIFKTYAGHFKIQKRTGKMPIALKTEFSDVIPKNHLMSPIFASKEILSQFPSVVLLTTVLDPCMDENIEMAKKLRAAGVNIKLTVLHDLVHGFLHLVRICKRSSAGSATCVKHMKELLAIE</sequence>
<keyword evidence="4" id="KW-1185">Reference proteome</keyword>
<dbReference type="GO" id="GO:0008203">
    <property type="term" value="P:cholesterol metabolic process"/>
    <property type="evidence" value="ECO:0007669"/>
    <property type="project" value="InterPro"/>
</dbReference>
<dbReference type="Pfam" id="PF06350">
    <property type="entry name" value="HSL_N"/>
    <property type="match status" value="1"/>
</dbReference>
<evidence type="ECO:0000313" key="3">
    <source>
        <dbReference type="EMBL" id="KAG5674630.1"/>
    </source>
</evidence>
<feature type="domain" description="Alpha/beta hydrolase fold-3" evidence="2">
    <location>
        <begin position="317"/>
        <end position="545"/>
    </location>
</feature>
<evidence type="ECO:0000313" key="4">
    <source>
        <dbReference type="Proteomes" id="UP001107558"/>
    </source>
</evidence>
<gene>
    <name evidence="3" type="ORF">PVAND_004584</name>
</gene>
<dbReference type="SUPFAM" id="SSF53474">
    <property type="entry name" value="alpha/beta-Hydrolases"/>
    <property type="match status" value="1"/>
</dbReference>
<feature type="domain" description="Hormone-sensitive lipase N-terminal" evidence="1">
    <location>
        <begin position="35"/>
        <end position="304"/>
    </location>
</feature>
<dbReference type="Pfam" id="PF07859">
    <property type="entry name" value="Abhydrolase_3"/>
    <property type="match status" value="1"/>
</dbReference>
<dbReference type="InterPro" id="IPR029058">
    <property type="entry name" value="AB_hydrolase_fold"/>
</dbReference>
<reference evidence="3" key="1">
    <citation type="submission" date="2021-03" db="EMBL/GenBank/DDBJ databases">
        <title>Chromosome level genome of the anhydrobiotic midge Polypedilum vanderplanki.</title>
        <authorList>
            <person name="Yoshida Y."/>
            <person name="Kikawada T."/>
            <person name="Gusev O."/>
        </authorList>
    </citation>
    <scope>NUCLEOTIDE SEQUENCE</scope>
    <source>
        <strain evidence="3">NIAS01</strain>
        <tissue evidence="3">Whole body or cell culture</tissue>
    </source>
</reference>
<accession>A0A9J6BZJ3</accession>
<proteinExistence type="predicted"/>
<dbReference type="OrthoDB" id="408631at2759"/>
<dbReference type="InterPro" id="IPR010468">
    <property type="entry name" value="HSL_N"/>
</dbReference>
<dbReference type="GO" id="GO:0005829">
    <property type="term" value="C:cytosol"/>
    <property type="evidence" value="ECO:0007669"/>
    <property type="project" value="TreeGrafter"/>
</dbReference>
<dbReference type="InterPro" id="IPR013094">
    <property type="entry name" value="AB_hydrolase_3"/>
</dbReference>
<dbReference type="AlphaFoldDB" id="A0A9J6BZJ3"/>
<comment type="caution">
    <text evidence="3">The sequence shown here is derived from an EMBL/GenBank/DDBJ whole genome shotgun (WGS) entry which is preliminary data.</text>
</comment>
<dbReference type="Gene3D" id="3.40.50.1820">
    <property type="entry name" value="alpha/beta hydrolase"/>
    <property type="match status" value="1"/>
</dbReference>
<dbReference type="PANTHER" id="PTHR23025">
    <property type="entry name" value="TRIACYLGLYCEROL LIPASE"/>
    <property type="match status" value="1"/>
</dbReference>
<name>A0A9J6BZJ3_POLVA</name>
<organism evidence="3 4">
    <name type="scientific">Polypedilum vanderplanki</name>
    <name type="common">Sleeping chironomid midge</name>
    <dbReference type="NCBI Taxonomy" id="319348"/>
    <lineage>
        <taxon>Eukaryota</taxon>
        <taxon>Metazoa</taxon>
        <taxon>Ecdysozoa</taxon>
        <taxon>Arthropoda</taxon>
        <taxon>Hexapoda</taxon>
        <taxon>Insecta</taxon>
        <taxon>Pterygota</taxon>
        <taxon>Neoptera</taxon>
        <taxon>Endopterygota</taxon>
        <taxon>Diptera</taxon>
        <taxon>Nematocera</taxon>
        <taxon>Chironomoidea</taxon>
        <taxon>Chironomidae</taxon>
        <taxon>Chironominae</taxon>
        <taxon>Polypedilum</taxon>
        <taxon>Polypedilum</taxon>
    </lineage>
</organism>
<evidence type="ECO:0008006" key="5">
    <source>
        <dbReference type="Google" id="ProtNLM"/>
    </source>
</evidence>
<dbReference type="Proteomes" id="UP001107558">
    <property type="component" value="Chromosome 2"/>
</dbReference>
<evidence type="ECO:0000259" key="1">
    <source>
        <dbReference type="Pfam" id="PF06350"/>
    </source>
</evidence>
<evidence type="ECO:0000259" key="2">
    <source>
        <dbReference type="Pfam" id="PF07859"/>
    </source>
</evidence>
<dbReference type="EMBL" id="JADBJN010000002">
    <property type="protein sequence ID" value="KAG5674630.1"/>
    <property type="molecule type" value="Genomic_DNA"/>
</dbReference>
<protein>
    <recommendedName>
        <fullName evidence="5">Hormone-sensitive lipase</fullName>
    </recommendedName>
</protein>